<name>A0A146LE34_LYGHE</name>
<feature type="compositionally biased region" description="Low complexity" evidence="1">
    <location>
        <begin position="59"/>
        <end position="70"/>
    </location>
</feature>
<sequence length="172" mass="19756">QQQQQQQHRKHNTPDGMEPQTNDLAIVNTTASPKPHKKHSNRSSEERQGKSSNRRRAEAGGAADGAQQQQLPDDTKSTLSTETYMTEDLAAFHRLHHDAIQTEKTRLERLRLEKEFVPTKYEGDVYDPNEFPSEVERWNVKLPTRIEFKGISARVFKRVSVEEEVIPTEPTP</sequence>
<gene>
    <name evidence="2" type="ORF">g.26703</name>
</gene>
<feature type="non-terminal residue" evidence="2">
    <location>
        <position position="1"/>
    </location>
</feature>
<dbReference type="AlphaFoldDB" id="A0A146LE34"/>
<organism evidence="2">
    <name type="scientific">Lygus hesperus</name>
    <name type="common">Western plant bug</name>
    <dbReference type="NCBI Taxonomy" id="30085"/>
    <lineage>
        <taxon>Eukaryota</taxon>
        <taxon>Metazoa</taxon>
        <taxon>Ecdysozoa</taxon>
        <taxon>Arthropoda</taxon>
        <taxon>Hexapoda</taxon>
        <taxon>Insecta</taxon>
        <taxon>Pterygota</taxon>
        <taxon>Neoptera</taxon>
        <taxon>Paraneoptera</taxon>
        <taxon>Hemiptera</taxon>
        <taxon>Heteroptera</taxon>
        <taxon>Panheteroptera</taxon>
        <taxon>Cimicomorpha</taxon>
        <taxon>Miridae</taxon>
        <taxon>Mirini</taxon>
        <taxon>Lygus</taxon>
    </lineage>
</organism>
<reference evidence="2" key="1">
    <citation type="journal article" date="2016" name="Gigascience">
        <title>De novo construction of an expanded transcriptome assembly for the western tarnished plant bug, Lygus hesperus.</title>
        <authorList>
            <person name="Tassone E.E."/>
            <person name="Geib S.M."/>
            <person name="Hall B."/>
            <person name="Fabrick J.A."/>
            <person name="Brent C.S."/>
            <person name="Hull J.J."/>
        </authorList>
    </citation>
    <scope>NUCLEOTIDE SEQUENCE</scope>
</reference>
<evidence type="ECO:0000256" key="1">
    <source>
        <dbReference type="SAM" id="MobiDB-lite"/>
    </source>
</evidence>
<proteinExistence type="predicted"/>
<protein>
    <submittedName>
        <fullName evidence="2">Uncharacterized protein</fullName>
    </submittedName>
</protein>
<accession>A0A146LE34</accession>
<feature type="region of interest" description="Disordered" evidence="1">
    <location>
        <begin position="1"/>
        <end position="82"/>
    </location>
</feature>
<dbReference type="EMBL" id="GDHC01012198">
    <property type="protein sequence ID" value="JAQ06431.1"/>
    <property type="molecule type" value="Transcribed_RNA"/>
</dbReference>
<evidence type="ECO:0000313" key="2">
    <source>
        <dbReference type="EMBL" id="JAQ06431.1"/>
    </source>
</evidence>
<feature type="compositionally biased region" description="Polar residues" evidence="1">
    <location>
        <begin position="19"/>
        <end position="32"/>
    </location>
</feature>